<dbReference type="EMBL" id="FXTN01000014">
    <property type="protein sequence ID" value="SMO97508.1"/>
    <property type="molecule type" value="Genomic_DNA"/>
</dbReference>
<feature type="domain" description="Guanylate cyclase" evidence="4">
    <location>
        <begin position="42"/>
        <end position="173"/>
    </location>
</feature>
<dbReference type="Pfam" id="PF00211">
    <property type="entry name" value="Guanylate_cyc"/>
    <property type="match status" value="1"/>
</dbReference>
<evidence type="ECO:0000256" key="2">
    <source>
        <dbReference type="ARBA" id="ARBA00022475"/>
    </source>
</evidence>
<dbReference type="PANTHER" id="PTHR43081:SF17">
    <property type="entry name" value="BLL5647 PROTEIN"/>
    <property type="match status" value="1"/>
</dbReference>
<keyword evidence="3" id="KW-0472">Membrane</keyword>
<dbReference type="InterPro" id="IPR050697">
    <property type="entry name" value="Adenylyl/Guanylyl_Cyclase_3/4"/>
</dbReference>
<dbReference type="Gene3D" id="3.30.70.1230">
    <property type="entry name" value="Nucleotide cyclase"/>
    <property type="match status" value="1"/>
</dbReference>
<evidence type="ECO:0000313" key="5">
    <source>
        <dbReference type="EMBL" id="SMO97508.1"/>
    </source>
</evidence>
<dbReference type="PANTHER" id="PTHR43081">
    <property type="entry name" value="ADENYLATE CYCLASE, TERMINAL-DIFFERENTIATION SPECIFIC-RELATED"/>
    <property type="match status" value="1"/>
</dbReference>
<reference evidence="5 6" key="1">
    <citation type="submission" date="2017-05" db="EMBL/GenBank/DDBJ databases">
        <authorList>
            <person name="Varghese N."/>
            <person name="Submissions S."/>
        </authorList>
    </citation>
    <scope>NUCLEOTIDE SEQUENCE [LARGE SCALE GENOMIC DNA]</scope>
    <source>
        <strain evidence="5 6">DSM 19036</strain>
    </source>
</reference>
<dbReference type="GO" id="GO:0006171">
    <property type="term" value="P:cAMP biosynthetic process"/>
    <property type="evidence" value="ECO:0007669"/>
    <property type="project" value="TreeGrafter"/>
</dbReference>
<dbReference type="GO" id="GO:0005886">
    <property type="term" value="C:plasma membrane"/>
    <property type="evidence" value="ECO:0007669"/>
    <property type="project" value="UniProtKB-SubCell"/>
</dbReference>
<evidence type="ECO:0000256" key="3">
    <source>
        <dbReference type="ARBA" id="ARBA00023136"/>
    </source>
</evidence>
<dbReference type="SUPFAM" id="SSF55073">
    <property type="entry name" value="Nucleotide cyclase"/>
    <property type="match status" value="1"/>
</dbReference>
<dbReference type="InterPro" id="IPR001054">
    <property type="entry name" value="A/G_cyclase"/>
</dbReference>
<dbReference type="OrthoDB" id="341967at2"/>
<evidence type="ECO:0000259" key="4">
    <source>
        <dbReference type="PROSITE" id="PS50125"/>
    </source>
</evidence>
<protein>
    <submittedName>
        <fullName evidence="5">Adenylate cyclase, class 3</fullName>
    </submittedName>
</protein>
<dbReference type="Proteomes" id="UP000320300">
    <property type="component" value="Unassembled WGS sequence"/>
</dbReference>
<dbReference type="AlphaFoldDB" id="A0A521FMU9"/>
<keyword evidence="6" id="KW-1185">Reference proteome</keyword>
<name>A0A521FMU9_9SPHI</name>
<sequence length="243" mass="26875">MSFASSFIYINIKMMENDYLLQNGNCLAVQNITPADTEQDLAILFLDIRDFTGLMEAHPGQSVIQLTRRLFTAFNQIIKNFQGRVVEIAGDNLYAVFGLQTNLREAVNNAYQAVRTMFTTVNLFNDAVPEYGTPLEIGVGLHAGKVFVGEFALDGPAQLSVMGLPVNIASRLQAKTKELNNDLLISENAYQLLEPETLIFDQQTVKLQGISHGQQIRLAGKPFRSRALPAAELSFEYLLAISG</sequence>
<dbReference type="SMART" id="SM00044">
    <property type="entry name" value="CYCc"/>
    <property type="match status" value="1"/>
</dbReference>
<organism evidence="5 6">
    <name type="scientific">Pedobacter westerhofensis</name>
    <dbReference type="NCBI Taxonomy" id="425512"/>
    <lineage>
        <taxon>Bacteria</taxon>
        <taxon>Pseudomonadati</taxon>
        <taxon>Bacteroidota</taxon>
        <taxon>Sphingobacteriia</taxon>
        <taxon>Sphingobacteriales</taxon>
        <taxon>Sphingobacteriaceae</taxon>
        <taxon>Pedobacter</taxon>
    </lineage>
</organism>
<proteinExistence type="predicted"/>
<comment type="subcellular location">
    <subcellularLocation>
        <location evidence="1">Cell membrane</location>
        <topology evidence="1">Multi-pass membrane protein</topology>
    </subcellularLocation>
</comment>
<dbReference type="GO" id="GO:0035556">
    <property type="term" value="P:intracellular signal transduction"/>
    <property type="evidence" value="ECO:0007669"/>
    <property type="project" value="InterPro"/>
</dbReference>
<evidence type="ECO:0000313" key="6">
    <source>
        <dbReference type="Proteomes" id="UP000320300"/>
    </source>
</evidence>
<dbReference type="RefSeq" id="WP_142530720.1">
    <property type="nucleotide sequence ID" value="NZ_CBCSJO010000013.1"/>
</dbReference>
<dbReference type="InterPro" id="IPR029787">
    <property type="entry name" value="Nucleotide_cyclase"/>
</dbReference>
<dbReference type="CDD" id="cd07302">
    <property type="entry name" value="CHD"/>
    <property type="match status" value="1"/>
</dbReference>
<dbReference type="PROSITE" id="PS50125">
    <property type="entry name" value="GUANYLATE_CYCLASE_2"/>
    <property type="match status" value="1"/>
</dbReference>
<accession>A0A521FMU9</accession>
<gene>
    <name evidence="5" type="ORF">SAMN06265348_11472</name>
</gene>
<evidence type="ECO:0000256" key="1">
    <source>
        <dbReference type="ARBA" id="ARBA00004651"/>
    </source>
</evidence>
<keyword evidence="2" id="KW-1003">Cell membrane</keyword>
<dbReference type="GO" id="GO:0004016">
    <property type="term" value="F:adenylate cyclase activity"/>
    <property type="evidence" value="ECO:0007669"/>
    <property type="project" value="UniProtKB-ARBA"/>
</dbReference>